<name>A4JRE1_BURVG</name>
<gene>
    <name evidence="2" type="ordered locus">Bcep1808_5916</name>
</gene>
<organism evidence="2 3">
    <name type="scientific">Burkholderia vietnamiensis (strain G4 / LMG 22486)</name>
    <name type="common">Burkholderia cepacia (strain R1808)</name>
    <dbReference type="NCBI Taxonomy" id="269482"/>
    <lineage>
        <taxon>Bacteria</taxon>
        <taxon>Pseudomonadati</taxon>
        <taxon>Pseudomonadota</taxon>
        <taxon>Betaproteobacteria</taxon>
        <taxon>Burkholderiales</taxon>
        <taxon>Burkholderiaceae</taxon>
        <taxon>Burkholderia</taxon>
        <taxon>Burkholderia cepacia complex</taxon>
    </lineage>
</organism>
<reference evidence="3" key="1">
    <citation type="submission" date="2007-03" db="EMBL/GenBank/DDBJ databases">
        <title>Complete sequence of chromosome 3 of Burkholderia vietnamiensis G4.</title>
        <authorList>
            <consortium name="US DOE Joint Genome Institute"/>
            <person name="Copeland A."/>
            <person name="Lucas S."/>
            <person name="Lapidus A."/>
            <person name="Barry K."/>
            <person name="Detter J.C."/>
            <person name="Glavina del Rio T."/>
            <person name="Hammon N."/>
            <person name="Israni S."/>
            <person name="Dalin E."/>
            <person name="Tice H."/>
            <person name="Pitluck S."/>
            <person name="Chain P."/>
            <person name="Malfatti S."/>
            <person name="Shin M."/>
            <person name="Vergez L."/>
            <person name="Schmutz J."/>
            <person name="Larimer F."/>
            <person name="Land M."/>
            <person name="Hauser L."/>
            <person name="Kyrpides N."/>
            <person name="Tiedje J."/>
            <person name="Richardson P."/>
        </authorList>
    </citation>
    <scope>NUCLEOTIDE SEQUENCE [LARGE SCALE GENOMIC DNA]</scope>
    <source>
        <strain evidence="3">G4 / LMG 22486</strain>
    </source>
</reference>
<dbReference type="KEGG" id="bvi:Bcep1808_5916"/>
<evidence type="ECO:0000313" key="2">
    <source>
        <dbReference type="EMBL" id="ABO58844.1"/>
    </source>
</evidence>
<dbReference type="Proteomes" id="UP000002287">
    <property type="component" value="Chromosome 3"/>
</dbReference>
<evidence type="ECO:0000313" key="3">
    <source>
        <dbReference type="Proteomes" id="UP000002287"/>
    </source>
</evidence>
<proteinExistence type="predicted"/>
<sequence length="111" mass="12015">MLGCVRLRSRTGRRSWCSPIQRWRPPNLDATLAARRPAARRVRAAAGRARWFGGEGARSVGRVPGSDANALVRRAAHAIARGKHRAPVTQAPSDTPARDASRPAFAALNQD</sequence>
<accession>A4JRE1</accession>
<protein>
    <submittedName>
        <fullName evidence="2">Uncharacterized protein</fullName>
    </submittedName>
</protein>
<feature type="region of interest" description="Disordered" evidence="1">
    <location>
        <begin position="79"/>
        <end position="111"/>
    </location>
</feature>
<dbReference type="AlphaFoldDB" id="A4JRE1"/>
<dbReference type="HOGENOM" id="CLU_2153639_0_0_4"/>
<evidence type="ECO:0000256" key="1">
    <source>
        <dbReference type="SAM" id="MobiDB-lite"/>
    </source>
</evidence>
<dbReference type="EMBL" id="CP000616">
    <property type="protein sequence ID" value="ABO58844.1"/>
    <property type="molecule type" value="Genomic_DNA"/>
</dbReference>